<comment type="cofactor">
    <cofactor evidence="9">
        <name>Mg(2+)</name>
        <dbReference type="ChEBI" id="CHEBI:18420"/>
    </cofactor>
</comment>
<dbReference type="UniPathway" id="UPA00241">
    <property type="reaction ID" value="UER00355"/>
</dbReference>
<dbReference type="SUPFAM" id="SSF52374">
    <property type="entry name" value="Nucleotidylyl transferase"/>
    <property type="match status" value="1"/>
</dbReference>
<evidence type="ECO:0000256" key="6">
    <source>
        <dbReference type="ARBA" id="ARBA00022842"/>
    </source>
</evidence>
<feature type="binding site" evidence="9">
    <location>
        <begin position="123"/>
        <end position="129"/>
    </location>
    <ligand>
        <name>ATP</name>
        <dbReference type="ChEBI" id="CHEBI:30616"/>
    </ligand>
</feature>
<name>A0A0P9ACD1_9CLOT</name>
<comment type="subcellular location">
    <subcellularLocation>
        <location evidence="9">Cytoplasm</location>
    </subcellularLocation>
</comment>
<feature type="binding site" evidence="9">
    <location>
        <position position="41"/>
    </location>
    <ligand>
        <name>substrate</name>
    </ligand>
</feature>
<evidence type="ECO:0000256" key="9">
    <source>
        <dbReference type="HAMAP-Rule" id="MF_00151"/>
    </source>
</evidence>
<feature type="site" description="Transition state stabilizer" evidence="9">
    <location>
        <position position="17"/>
    </location>
</feature>
<comment type="subunit">
    <text evidence="9">Homohexamer.</text>
</comment>
<keyword evidence="4 9" id="KW-0547">Nucleotide-binding</keyword>
<feature type="binding site" evidence="9">
    <location>
        <position position="76"/>
    </location>
    <ligand>
        <name>substrate</name>
    </ligand>
</feature>
<evidence type="ECO:0000256" key="4">
    <source>
        <dbReference type="ARBA" id="ARBA00022741"/>
    </source>
</evidence>
<comment type="caution">
    <text evidence="11">The sequence shown here is derived from an EMBL/GenBank/DDBJ whole genome shotgun (WGS) entry which is preliminary data.</text>
</comment>
<feature type="binding site" evidence="9">
    <location>
        <position position="101"/>
    </location>
    <ligand>
        <name>ATP</name>
        <dbReference type="ChEBI" id="CHEBI:30616"/>
    </ligand>
</feature>
<keyword evidence="3 9" id="KW-0548">Nucleotidyltransferase</keyword>
<sequence>MTTAIYAGSFDPFTIGHLSVIREATNIFDKTIVALAENSFKNRRIDSSLMFNAMNQVIKGCRFDNQVIVRRFQGLIADLAIEEGTAYLIRGIRNGMDYEYEESIAKVNESLGLKTIYIRAGYLSHVSSSMVMELYKYGRDISAYVPLPVLQAIKDSNSIKLRTFQVL</sequence>
<keyword evidence="12" id="KW-1185">Reference proteome</keyword>
<dbReference type="NCBIfam" id="TIGR01510">
    <property type="entry name" value="coaD_prev_kdtB"/>
    <property type="match status" value="1"/>
</dbReference>
<proteinExistence type="inferred from homology"/>
<feature type="binding site" evidence="9">
    <location>
        <position position="9"/>
    </location>
    <ligand>
        <name>substrate</name>
    </ligand>
</feature>
<dbReference type="EMBL" id="LKET01000051">
    <property type="protein sequence ID" value="KPU42757.1"/>
    <property type="molecule type" value="Genomic_DNA"/>
</dbReference>
<keyword evidence="1 9" id="KW-0963">Cytoplasm</keyword>
<evidence type="ECO:0000256" key="5">
    <source>
        <dbReference type="ARBA" id="ARBA00022840"/>
    </source>
</evidence>
<keyword evidence="6 9" id="KW-0460">Magnesium</keyword>
<dbReference type="STRING" id="36849.OXPF_35170"/>
<dbReference type="PANTHER" id="PTHR21342:SF1">
    <property type="entry name" value="PHOSPHOPANTETHEINE ADENYLYLTRANSFERASE"/>
    <property type="match status" value="1"/>
</dbReference>
<comment type="similarity">
    <text evidence="9">Belongs to the bacterial CoaD family.</text>
</comment>
<feature type="domain" description="Cytidyltransferase-like" evidence="10">
    <location>
        <begin position="5"/>
        <end position="132"/>
    </location>
</feature>
<organism evidence="11 12">
    <name type="scientific">Oxobacter pfennigii</name>
    <dbReference type="NCBI Taxonomy" id="36849"/>
    <lineage>
        <taxon>Bacteria</taxon>
        <taxon>Bacillati</taxon>
        <taxon>Bacillota</taxon>
        <taxon>Clostridia</taxon>
        <taxon>Eubacteriales</taxon>
        <taxon>Clostridiaceae</taxon>
        <taxon>Oxobacter</taxon>
    </lineage>
</organism>
<feature type="binding site" evidence="9">
    <location>
        <position position="90"/>
    </location>
    <ligand>
        <name>substrate</name>
    </ligand>
</feature>
<feature type="binding site" evidence="9">
    <location>
        <position position="17"/>
    </location>
    <ligand>
        <name>ATP</name>
        <dbReference type="ChEBI" id="CHEBI:30616"/>
    </ligand>
</feature>
<comment type="catalytic activity">
    <reaction evidence="8 9">
        <text>(R)-4'-phosphopantetheine + ATP + H(+) = 3'-dephospho-CoA + diphosphate</text>
        <dbReference type="Rhea" id="RHEA:19801"/>
        <dbReference type="ChEBI" id="CHEBI:15378"/>
        <dbReference type="ChEBI" id="CHEBI:30616"/>
        <dbReference type="ChEBI" id="CHEBI:33019"/>
        <dbReference type="ChEBI" id="CHEBI:57328"/>
        <dbReference type="ChEBI" id="CHEBI:61723"/>
        <dbReference type="EC" id="2.7.7.3"/>
    </reaction>
</comment>
<evidence type="ECO:0000313" key="12">
    <source>
        <dbReference type="Proteomes" id="UP000050326"/>
    </source>
</evidence>
<protein>
    <recommendedName>
        <fullName evidence="9">Phosphopantetheine adenylyltransferase</fullName>
        <ecNumber evidence="9">2.7.7.3</ecNumber>
    </recommendedName>
    <alternativeName>
        <fullName evidence="9">Dephospho-CoA pyrophosphorylase</fullName>
    </alternativeName>
    <alternativeName>
        <fullName evidence="9">Pantetheine-phosphate adenylyltransferase</fullName>
        <shortName evidence="9">PPAT</shortName>
    </alternativeName>
</protein>
<keyword evidence="5 9" id="KW-0067">ATP-binding</keyword>
<reference evidence="11 12" key="1">
    <citation type="submission" date="2015-09" db="EMBL/GenBank/DDBJ databases">
        <title>Genome sequence of Oxobacter pfennigii DSM 3222.</title>
        <authorList>
            <person name="Poehlein A."/>
            <person name="Bengelsdorf F.R."/>
            <person name="Schiel-Bengelsdorf B."/>
            <person name="Duerre P."/>
            <person name="Daniel R."/>
        </authorList>
    </citation>
    <scope>NUCLEOTIDE SEQUENCE [LARGE SCALE GENOMIC DNA]</scope>
    <source>
        <strain evidence="11 12">DSM 3222</strain>
    </source>
</reference>
<dbReference type="PANTHER" id="PTHR21342">
    <property type="entry name" value="PHOSPHOPANTETHEINE ADENYLYLTRANSFERASE"/>
    <property type="match status" value="1"/>
</dbReference>
<dbReference type="Gene3D" id="3.40.50.620">
    <property type="entry name" value="HUPs"/>
    <property type="match status" value="1"/>
</dbReference>
<comment type="function">
    <text evidence="9">Reversibly transfers an adenylyl group from ATP to 4'-phosphopantetheine, yielding dephospho-CoA (dPCoA) and pyrophosphate.</text>
</comment>
<evidence type="ECO:0000256" key="8">
    <source>
        <dbReference type="ARBA" id="ARBA00029346"/>
    </source>
</evidence>
<dbReference type="OrthoDB" id="9806661at2"/>
<gene>
    <name evidence="11" type="primary">coaD_3</name>
    <name evidence="9" type="synonym">coaD</name>
    <name evidence="11" type="ORF">OXPF_35170</name>
</gene>
<dbReference type="PATRIC" id="fig|36849.3.peg.3724"/>
<dbReference type="InterPro" id="IPR001980">
    <property type="entry name" value="PPAT"/>
</dbReference>
<evidence type="ECO:0000256" key="3">
    <source>
        <dbReference type="ARBA" id="ARBA00022695"/>
    </source>
</evidence>
<dbReference type="GO" id="GO:0005524">
    <property type="term" value="F:ATP binding"/>
    <property type="evidence" value="ECO:0007669"/>
    <property type="project" value="UniProtKB-KW"/>
</dbReference>
<dbReference type="GO" id="GO:0004595">
    <property type="term" value="F:pantetheine-phosphate adenylyltransferase activity"/>
    <property type="evidence" value="ECO:0007669"/>
    <property type="project" value="UniProtKB-UniRule"/>
</dbReference>
<feature type="binding site" evidence="9">
    <location>
        <begin position="91"/>
        <end position="93"/>
    </location>
    <ligand>
        <name>ATP</name>
        <dbReference type="ChEBI" id="CHEBI:30616"/>
    </ligand>
</feature>
<comment type="pathway">
    <text evidence="9">Cofactor biosynthesis; coenzyme A biosynthesis; CoA from (R)-pantothenate: step 4/5.</text>
</comment>
<dbReference type="InterPro" id="IPR004821">
    <property type="entry name" value="Cyt_trans-like"/>
</dbReference>
<dbReference type="EC" id="2.7.7.3" evidence="9"/>
<dbReference type="RefSeq" id="WP_054876507.1">
    <property type="nucleotide sequence ID" value="NZ_LKET01000051.1"/>
</dbReference>
<dbReference type="GO" id="GO:0015937">
    <property type="term" value="P:coenzyme A biosynthetic process"/>
    <property type="evidence" value="ECO:0007669"/>
    <property type="project" value="UniProtKB-UniRule"/>
</dbReference>
<evidence type="ECO:0000259" key="10">
    <source>
        <dbReference type="Pfam" id="PF01467"/>
    </source>
</evidence>
<dbReference type="NCBIfam" id="TIGR00125">
    <property type="entry name" value="cyt_tran_rel"/>
    <property type="match status" value="1"/>
</dbReference>
<keyword evidence="7 9" id="KW-0173">Coenzyme A biosynthesis</keyword>
<dbReference type="HAMAP" id="MF_00151">
    <property type="entry name" value="PPAT_bact"/>
    <property type="match status" value="1"/>
</dbReference>
<evidence type="ECO:0000256" key="2">
    <source>
        <dbReference type="ARBA" id="ARBA00022679"/>
    </source>
</evidence>
<dbReference type="InterPro" id="IPR014729">
    <property type="entry name" value="Rossmann-like_a/b/a_fold"/>
</dbReference>
<evidence type="ECO:0000313" key="11">
    <source>
        <dbReference type="EMBL" id="KPU42757.1"/>
    </source>
</evidence>
<dbReference type="Pfam" id="PF01467">
    <property type="entry name" value="CTP_transf_like"/>
    <property type="match status" value="1"/>
</dbReference>
<dbReference type="Proteomes" id="UP000050326">
    <property type="component" value="Unassembled WGS sequence"/>
</dbReference>
<dbReference type="AlphaFoldDB" id="A0A0P9ACD1"/>
<dbReference type="GO" id="GO:0005737">
    <property type="term" value="C:cytoplasm"/>
    <property type="evidence" value="ECO:0007669"/>
    <property type="project" value="UniProtKB-SubCell"/>
</dbReference>
<evidence type="ECO:0000256" key="7">
    <source>
        <dbReference type="ARBA" id="ARBA00022993"/>
    </source>
</evidence>
<dbReference type="PRINTS" id="PR01020">
    <property type="entry name" value="LPSBIOSNTHSS"/>
</dbReference>
<evidence type="ECO:0000256" key="1">
    <source>
        <dbReference type="ARBA" id="ARBA00022490"/>
    </source>
</evidence>
<accession>A0A0P9ACD1</accession>
<keyword evidence="2 9" id="KW-0808">Transferase</keyword>
<feature type="binding site" evidence="9">
    <location>
        <begin position="9"/>
        <end position="10"/>
    </location>
    <ligand>
        <name>ATP</name>
        <dbReference type="ChEBI" id="CHEBI:30616"/>
    </ligand>
</feature>